<dbReference type="Pfam" id="PF00989">
    <property type="entry name" value="PAS"/>
    <property type="match status" value="1"/>
</dbReference>
<feature type="domain" description="PAS" evidence="7">
    <location>
        <begin position="326"/>
        <end position="396"/>
    </location>
</feature>
<dbReference type="PROSITE" id="PS50887">
    <property type="entry name" value="GGDEF"/>
    <property type="match status" value="1"/>
</dbReference>
<evidence type="ECO:0000256" key="1">
    <source>
        <dbReference type="ARBA" id="ARBA00004651"/>
    </source>
</evidence>
<dbReference type="NCBIfam" id="TIGR00229">
    <property type="entry name" value="sensory_box"/>
    <property type="match status" value="2"/>
</dbReference>
<sequence length="759" mass="82109">MSMHFSRQFFSHRLIWLALLVSLGIGLLSARTVWTMRADGWDYASRTNANLASTLERSIGDSIRSLDESLKGVVAGLERPEVMALPPEIRSGVLFDSSLQVPGAGAVLVVDAQGNVVLHSSTLTPQQANFADRDYFLALSKDPQLGLHVGRPVPSRMSGRAILPLTRAYHHRDGSFAGVVVGAIRLSYFDGLFGSLDLGAGSSVDLYRTDGLPISRFPRAADDAYANIAGTAALARLQSAPAGTHGAEPEGAGGARHLQAWKHVGSYPLVVNVAQSGDTVLAKWYRSAWVLGLFSLLLMAGCVGLAMLFVRELRRRQAVSAELRVAERDRQTILDNLPSLVSYWDADLHNRFANSAYGTWFGVSPEQLRGRHCRDLLGPAQYAMCEPFVRSALRGERQLFECTVVDKAGVQRHALVSYVPDVEGGAVRGVFSQTIDISDRKRMEEQLFEEKERIRLTLQAIGDAVLCTDAQGQITYLNPVAERLTGWQAFDAAGSRVEAVVRLQEPGTDKPLPSALHSAIQGHAPETPVRGVVQHRTSGQRFEVEETARTITDRHGTVTGAVAVLRDVTEAVAMQARMAHLAQYDALTDLPNRLLLQDRAHLAVAHARRDGRCLAVMYLDLDGFKAVNDRLGHDLGDRLLVQFAQRLKAAVRGSDTVCRQGGDEFVVLLPGLDGAEGACSVARKILAAAASPFELGGEALRIGLSGGIAMFPGHGASFEELTQHADAAMYAAKRAGRLQFMLYAGPDTAPQPIGPPESE</sequence>
<comment type="caution">
    <text evidence="10">The sequence shown here is derived from an EMBL/GenBank/DDBJ whole genome shotgun (WGS) entry which is preliminary data.</text>
</comment>
<dbReference type="InterPro" id="IPR001610">
    <property type="entry name" value="PAC"/>
</dbReference>
<dbReference type="GO" id="GO:0006355">
    <property type="term" value="P:regulation of DNA-templated transcription"/>
    <property type="evidence" value="ECO:0007669"/>
    <property type="project" value="InterPro"/>
</dbReference>
<dbReference type="SUPFAM" id="SSF55073">
    <property type="entry name" value="Nucleotide cyclase"/>
    <property type="match status" value="1"/>
</dbReference>
<feature type="domain" description="PAS" evidence="7">
    <location>
        <begin position="450"/>
        <end position="523"/>
    </location>
</feature>
<dbReference type="Gene3D" id="3.30.70.270">
    <property type="match status" value="1"/>
</dbReference>
<evidence type="ECO:0000259" key="7">
    <source>
        <dbReference type="PROSITE" id="PS50112"/>
    </source>
</evidence>
<dbReference type="Gene3D" id="3.30.450.20">
    <property type="entry name" value="PAS domain"/>
    <property type="match status" value="4"/>
</dbReference>
<dbReference type="SUPFAM" id="SSF55785">
    <property type="entry name" value="PYP-like sensor domain (PAS domain)"/>
    <property type="match status" value="2"/>
</dbReference>
<keyword evidence="2" id="KW-1003">Cell membrane</keyword>
<dbReference type="InterPro" id="IPR033479">
    <property type="entry name" value="dCache_1"/>
</dbReference>
<dbReference type="InterPro" id="IPR029787">
    <property type="entry name" value="Nucleotide_cyclase"/>
</dbReference>
<evidence type="ECO:0000256" key="5">
    <source>
        <dbReference type="ARBA" id="ARBA00023136"/>
    </source>
</evidence>
<dbReference type="CDD" id="cd00130">
    <property type="entry name" value="PAS"/>
    <property type="match status" value="2"/>
</dbReference>
<proteinExistence type="predicted"/>
<dbReference type="CDD" id="cd01949">
    <property type="entry name" value="GGDEF"/>
    <property type="match status" value="1"/>
</dbReference>
<dbReference type="CDD" id="cd12914">
    <property type="entry name" value="PDC1_DGC_like"/>
    <property type="match status" value="1"/>
</dbReference>
<dbReference type="PANTHER" id="PTHR44757">
    <property type="entry name" value="DIGUANYLATE CYCLASE DGCP"/>
    <property type="match status" value="1"/>
</dbReference>
<dbReference type="InterPro" id="IPR000160">
    <property type="entry name" value="GGDEF_dom"/>
</dbReference>
<dbReference type="SMART" id="SM00267">
    <property type="entry name" value="GGDEF"/>
    <property type="match status" value="1"/>
</dbReference>
<evidence type="ECO:0000256" key="3">
    <source>
        <dbReference type="ARBA" id="ARBA00022692"/>
    </source>
</evidence>
<evidence type="ECO:0000313" key="10">
    <source>
        <dbReference type="EMBL" id="MBB6560224.1"/>
    </source>
</evidence>
<dbReference type="PROSITE" id="PS50113">
    <property type="entry name" value="PAC"/>
    <property type="match status" value="1"/>
</dbReference>
<name>A0A7X0PEP5_9BURK</name>
<evidence type="ECO:0000256" key="6">
    <source>
        <dbReference type="SAM" id="Phobius"/>
    </source>
</evidence>
<dbReference type="Pfam" id="PF00990">
    <property type="entry name" value="GGDEF"/>
    <property type="match status" value="1"/>
</dbReference>
<dbReference type="SMART" id="SM00086">
    <property type="entry name" value="PAC"/>
    <property type="match status" value="2"/>
</dbReference>
<dbReference type="PROSITE" id="PS50112">
    <property type="entry name" value="PAS"/>
    <property type="match status" value="2"/>
</dbReference>
<dbReference type="CDD" id="cd12915">
    <property type="entry name" value="PDC2_DGC_like"/>
    <property type="match status" value="1"/>
</dbReference>
<gene>
    <name evidence="10" type="ORF">HNP48_002898</name>
</gene>
<dbReference type="NCBIfam" id="TIGR00254">
    <property type="entry name" value="GGDEF"/>
    <property type="match status" value="1"/>
</dbReference>
<dbReference type="SMART" id="SM00091">
    <property type="entry name" value="PAS"/>
    <property type="match status" value="2"/>
</dbReference>
<dbReference type="Pfam" id="PF08448">
    <property type="entry name" value="PAS_4"/>
    <property type="match status" value="1"/>
</dbReference>
<accession>A0A7X0PEP5</accession>
<dbReference type="InterPro" id="IPR000700">
    <property type="entry name" value="PAS-assoc_C"/>
</dbReference>
<comment type="subcellular location">
    <subcellularLocation>
        <location evidence="1">Cell membrane</location>
        <topology evidence="1">Multi-pass membrane protein</topology>
    </subcellularLocation>
</comment>
<keyword evidence="11" id="KW-1185">Reference proteome</keyword>
<feature type="domain" description="PAC" evidence="8">
    <location>
        <begin position="527"/>
        <end position="580"/>
    </location>
</feature>
<dbReference type="InterPro" id="IPR000014">
    <property type="entry name" value="PAS"/>
</dbReference>
<keyword evidence="5 6" id="KW-0472">Membrane</keyword>
<dbReference type="InterPro" id="IPR052155">
    <property type="entry name" value="Biofilm_reg_signaling"/>
</dbReference>
<dbReference type="PANTHER" id="PTHR44757:SF4">
    <property type="entry name" value="DIGUANYLATE CYCLASE DGCE-RELATED"/>
    <property type="match status" value="1"/>
</dbReference>
<dbReference type="InterPro" id="IPR013767">
    <property type="entry name" value="PAS_fold"/>
</dbReference>
<feature type="domain" description="GGDEF" evidence="9">
    <location>
        <begin position="612"/>
        <end position="745"/>
    </location>
</feature>
<evidence type="ECO:0000256" key="2">
    <source>
        <dbReference type="ARBA" id="ARBA00022475"/>
    </source>
</evidence>
<evidence type="ECO:0000256" key="4">
    <source>
        <dbReference type="ARBA" id="ARBA00022989"/>
    </source>
</evidence>
<reference evidence="10 11" key="1">
    <citation type="submission" date="2020-08" db="EMBL/GenBank/DDBJ databases">
        <title>Functional genomics of gut bacteria from endangered species of beetles.</title>
        <authorList>
            <person name="Carlos-Shanley C."/>
        </authorList>
    </citation>
    <scope>NUCLEOTIDE SEQUENCE [LARGE SCALE GENOMIC DNA]</scope>
    <source>
        <strain evidence="10 11">S00198</strain>
    </source>
</reference>
<keyword evidence="4 6" id="KW-1133">Transmembrane helix</keyword>
<dbReference type="Proteomes" id="UP000575083">
    <property type="component" value="Unassembled WGS sequence"/>
</dbReference>
<dbReference type="Pfam" id="PF02743">
    <property type="entry name" value="dCache_1"/>
    <property type="match status" value="1"/>
</dbReference>
<keyword evidence="3 6" id="KW-0812">Transmembrane</keyword>
<protein>
    <submittedName>
        <fullName evidence="10">Diguanylate cyclase (GGDEF)-like protein/PAS domain S-box-containing protein</fullName>
    </submittedName>
</protein>
<feature type="transmembrane region" description="Helical" evidence="6">
    <location>
        <begin position="288"/>
        <end position="310"/>
    </location>
</feature>
<dbReference type="EMBL" id="JACHLK010000005">
    <property type="protein sequence ID" value="MBB6560224.1"/>
    <property type="molecule type" value="Genomic_DNA"/>
</dbReference>
<dbReference type="GO" id="GO:0005886">
    <property type="term" value="C:plasma membrane"/>
    <property type="evidence" value="ECO:0007669"/>
    <property type="project" value="UniProtKB-SubCell"/>
</dbReference>
<evidence type="ECO:0000259" key="8">
    <source>
        <dbReference type="PROSITE" id="PS50113"/>
    </source>
</evidence>
<evidence type="ECO:0000313" key="11">
    <source>
        <dbReference type="Proteomes" id="UP000575083"/>
    </source>
</evidence>
<dbReference type="InterPro" id="IPR043128">
    <property type="entry name" value="Rev_trsase/Diguanyl_cyclase"/>
</dbReference>
<dbReference type="InterPro" id="IPR035965">
    <property type="entry name" value="PAS-like_dom_sf"/>
</dbReference>
<dbReference type="AlphaFoldDB" id="A0A7X0PEP5"/>
<evidence type="ECO:0000259" key="9">
    <source>
        <dbReference type="PROSITE" id="PS50887"/>
    </source>
</evidence>
<organism evidence="10 11">
    <name type="scientific">Acidovorax soli</name>
    <dbReference type="NCBI Taxonomy" id="592050"/>
    <lineage>
        <taxon>Bacteria</taxon>
        <taxon>Pseudomonadati</taxon>
        <taxon>Pseudomonadota</taxon>
        <taxon>Betaproteobacteria</taxon>
        <taxon>Burkholderiales</taxon>
        <taxon>Comamonadaceae</taxon>
        <taxon>Acidovorax</taxon>
    </lineage>
</organism>
<dbReference type="InterPro" id="IPR013656">
    <property type="entry name" value="PAS_4"/>
</dbReference>